<evidence type="ECO:0000313" key="3">
    <source>
        <dbReference type="Proteomes" id="UP000720508"/>
    </source>
</evidence>
<sequence>MGTDVQSFAVANLRRRPVLVETGGFVAGFDPSTTSPYINYATPLPGTRPTDRDVKELIEAFRVRDLKPRLEFAPDAAPDVEPALREAGFGVEAVHEYLVCTPDRLTLPQDTESGTVAVPLPVPFPALVAVPSTDEDFRAIDAALSEAFVGEFASSPEGAARLRRIQEDGGAVRFVRAPDGGCAGGATCSAPAVGTAELAGVGTRPAFRGRGIAAAVTAALTGTMFARGAQSVWLEYSGEGSRRVYERVGYQPRGTRLYMSLER</sequence>
<dbReference type="EMBL" id="JAHLEM010000279">
    <property type="protein sequence ID" value="MBU3867114.1"/>
    <property type="molecule type" value="Genomic_DNA"/>
</dbReference>
<dbReference type="RefSeq" id="WP_216344100.1">
    <property type="nucleotide sequence ID" value="NZ_JAHLEM010000279.1"/>
</dbReference>
<gene>
    <name evidence="2" type="ORF">KN815_24540</name>
</gene>
<organism evidence="2 3">
    <name type="scientific">Streptomyces niphimycinicus</name>
    <dbReference type="NCBI Taxonomy" id="2842201"/>
    <lineage>
        <taxon>Bacteria</taxon>
        <taxon>Bacillati</taxon>
        <taxon>Actinomycetota</taxon>
        <taxon>Actinomycetes</taxon>
        <taxon>Kitasatosporales</taxon>
        <taxon>Streptomycetaceae</taxon>
        <taxon>Streptomyces</taxon>
    </lineage>
</organism>
<comment type="caution">
    <text evidence="2">The sequence shown here is derived from an EMBL/GenBank/DDBJ whole genome shotgun (WGS) entry which is preliminary data.</text>
</comment>
<dbReference type="PROSITE" id="PS51186">
    <property type="entry name" value="GNAT"/>
    <property type="match status" value="1"/>
</dbReference>
<keyword evidence="3" id="KW-1185">Reference proteome</keyword>
<evidence type="ECO:0000313" key="2">
    <source>
        <dbReference type="EMBL" id="MBU3867114.1"/>
    </source>
</evidence>
<dbReference type="Proteomes" id="UP000720508">
    <property type="component" value="Unassembled WGS sequence"/>
</dbReference>
<feature type="domain" description="N-acetyltransferase" evidence="1">
    <location>
        <begin position="127"/>
        <end position="263"/>
    </location>
</feature>
<accession>A0ABS6CJK3</accession>
<reference evidence="2 3" key="1">
    <citation type="submission" date="2021-06" db="EMBL/GenBank/DDBJ databases">
        <authorList>
            <person name="Pan X."/>
        </authorList>
    </citation>
    <scope>NUCLEOTIDE SEQUENCE [LARGE SCALE GENOMIC DNA]</scope>
    <source>
        <strain evidence="2 3">4503</strain>
    </source>
</reference>
<proteinExistence type="predicted"/>
<evidence type="ECO:0000259" key="1">
    <source>
        <dbReference type="PROSITE" id="PS51186"/>
    </source>
</evidence>
<protein>
    <submittedName>
        <fullName evidence="2">GNAT family N-acetyltransferase</fullName>
    </submittedName>
</protein>
<dbReference type="CDD" id="cd04301">
    <property type="entry name" value="NAT_SF"/>
    <property type="match status" value="1"/>
</dbReference>
<dbReference type="InterPro" id="IPR000182">
    <property type="entry name" value="GNAT_dom"/>
</dbReference>
<name>A0ABS6CJK3_9ACTN</name>
<dbReference type="Pfam" id="PF00583">
    <property type="entry name" value="Acetyltransf_1"/>
    <property type="match status" value="1"/>
</dbReference>